<dbReference type="RefSeq" id="WP_311019572.1">
    <property type="nucleotide sequence ID" value="NZ_JAUHGG010000003.1"/>
</dbReference>
<evidence type="ECO:0000256" key="2">
    <source>
        <dbReference type="ARBA" id="ARBA00022490"/>
    </source>
</evidence>
<name>A0AAW8PZE2_VIBPH</name>
<dbReference type="GO" id="GO:0008360">
    <property type="term" value="P:regulation of cell shape"/>
    <property type="evidence" value="ECO:0007669"/>
    <property type="project" value="UniProtKB-KW"/>
</dbReference>
<organism evidence="7 8">
    <name type="scientific">Vibrio parahaemolyticus</name>
    <dbReference type="NCBI Taxonomy" id="670"/>
    <lineage>
        <taxon>Bacteria</taxon>
        <taxon>Pseudomonadati</taxon>
        <taxon>Pseudomonadota</taxon>
        <taxon>Gammaproteobacteria</taxon>
        <taxon>Vibrionales</taxon>
        <taxon>Vibrionaceae</taxon>
        <taxon>Vibrio</taxon>
    </lineage>
</organism>
<dbReference type="PRINTS" id="PR01652">
    <property type="entry name" value="SHAPEPROTEIN"/>
</dbReference>
<dbReference type="GO" id="GO:0000902">
    <property type="term" value="P:cell morphogenesis"/>
    <property type="evidence" value="ECO:0007669"/>
    <property type="project" value="InterPro"/>
</dbReference>
<comment type="caution">
    <text evidence="7">The sequence shown here is derived from an EMBL/GenBank/DDBJ whole genome shotgun (WGS) entry which is preliminary data.</text>
</comment>
<sequence length="348" mass="38074">MFKAAKSLLKNIKIEDITLDLTSGNTVIYQQGCENNPIKVNEPAILVIDGDSCLAFGKEAESITGKCPEGVRVVYPVQNGIIAEPNYCEQLLKHYFKMLADQNKTPLKFLQIYPDVLAIMPDGATASTQKVMTETIDAAGAKGIELISSLQAAARGIGVGKDNSGASIIMNIAKDYTEIGIISLNKIHYSTTMQLGYDDFIKSIIEYIRVHSEYTIGVNNAKKALDKLGTAYFLPEDDEHQEEVISGLLKRTSVPESLKLTKMQVYTAIRPLVDKLVTGLLEVLEKSKEDMADDLKENGVNIVGLGGRISRLDMAISEALNIRASIAKNYETCIVEGAGKIQAARRKR</sequence>
<keyword evidence="3" id="KW-0547">Nucleotide-binding</keyword>
<dbReference type="Proteomes" id="UP001253193">
    <property type="component" value="Unassembled WGS sequence"/>
</dbReference>
<evidence type="ECO:0000256" key="6">
    <source>
        <dbReference type="ARBA" id="ARBA00023458"/>
    </source>
</evidence>
<proteinExistence type="inferred from homology"/>
<dbReference type="InterPro" id="IPR004753">
    <property type="entry name" value="MreB"/>
</dbReference>
<evidence type="ECO:0000313" key="7">
    <source>
        <dbReference type="EMBL" id="MDS1820795.1"/>
    </source>
</evidence>
<keyword evidence="4" id="KW-0067">ATP-binding</keyword>
<evidence type="ECO:0000256" key="4">
    <source>
        <dbReference type="ARBA" id="ARBA00022840"/>
    </source>
</evidence>
<evidence type="ECO:0000256" key="1">
    <source>
        <dbReference type="ARBA" id="ARBA00004496"/>
    </source>
</evidence>
<evidence type="ECO:0000256" key="5">
    <source>
        <dbReference type="ARBA" id="ARBA00022960"/>
    </source>
</evidence>
<evidence type="ECO:0000313" key="8">
    <source>
        <dbReference type="Proteomes" id="UP001253193"/>
    </source>
</evidence>
<protein>
    <submittedName>
        <fullName evidence="7">Rod shape-determining protein</fullName>
    </submittedName>
</protein>
<dbReference type="InterPro" id="IPR056546">
    <property type="entry name" value="MreB_MamK-like"/>
</dbReference>
<dbReference type="PANTHER" id="PTHR42749">
    <property type="entry name" value="CELL SHAPE-DETERMINING PROTEIN MREB"/>
    <property type="match status" value="1"/>
</dbReference>
<comment type="subcellular location">
    <subcellularLocation>
        <location evidence="1">Cytoplasm</location>
    </subcellularLocation>
</comment>
<dbReference type="EMBL" id="JAUHGG010000003">
    <property type="protein sequence ID" value="MDS1820795.1"/>
    <property type="molecule type" value="Genomic_DNA"/>
</dbReference>
<evidence type="ECO:0000256" key="3">
    <source>
        <dbReference type="ARBA" id="ARBA00022741"/>
    </source>
</evidence>
<comment type="similarity">
    <text evidence="6">Belongs to the FtsA/MreB family.</text>
</comment>
<dbReference type="GO" id="GO:0005737">
    <property type="term" value="C:cytoplasm"/>
    <property type="evidence" value="ECO:0007669"/>
    <property type="project" value="UniProtKB-SubCell"/>
</dbReference>
<reference evidence="7" key="1">
    <citation type="submission" date="2023-06" db="EMBL/GenBank/DDBJ databases">
        <title>Genomic Diversity of Vibrio spp. and Metagenomic Analysis of Pathogens in Florida Gulf Coastal Waters Following Hurricane Ian.</title>
        <authorList>
            <person name="Brumfield K.D."/>
        </authorList>
    </citation>
    <scope>NUCLEOTIDE SEQUENCE</scope>
    <source>
        <strain evidence="7">WBS2B-138</strain>
    </source>
</reference>
<keyword evidence="2" id="KW-0963">Cytoplasm</keyword>
<keyword evidence="5" id="KW-0133">Cell shape</keyword>
<accession>A0AAW8PZE2</accession>
<dbReference type="Pfam" id="PF06723">
    <property type="entry name" value="MreB_Mbl"/>
    <property type="match status" value="1"/>
</dbReference>
<dbReference type="SUPFAM" id="SSF53067">
    <property type="entry name" value="Actin-like ATPase domain"/>
    <property type="match status" value="2"/>
</dbReference>
<dbReference type="Gene3D" id="3.30.420.40">
    <property type="match status" value="2"/>
</dbReference>
<dbReference type="PANTHER" id="PTHR42749:SF1">
    <property type="entry name" value="CELL SHAPE-DETERMINING PROTEIN MREB"/>
    <property type="match status" value="1"/>
</dbReference>
<dbReference type="InterPro" id="IPR043129">
    <property type="entry name" value="ATPase_NBD"/>
</dbReference>
<gene>
    <name evidence="7" type="ORF">QX249_09025</name>
</gene>
<dbReference type="GO" id="GO:0005524">
    <property type="term" value="F:ATP binding"/>
    <property type="evidence" value="ECO:0007669"/>
    <property type="project" value="UniProtKB-KW"/>
</dbReference>
<dbReference type="AlphaFoldDB" id="A0AAW8PZE2"/>